<feature type="domain" description="FAD-binding" evidence="2">
    <location>
        <begin position="9"/>
        <end position="365"/>
    </location>
</feature>
<name>A0A8J3N544_9CHLR</name>
<dbReference type="GO" id="GO:0008688">
    <property type="term" value="F:3-(3-hydroxyphenyl)propionate hydroxylase activity"/>
    <property type="evidence" value="ECO:0007669"/>
    <property type="project" value="TreeGrafter"/>
</dbReference>
<dbReference type="GO" id="GO:0019622">
    <property type="term" value="P:3-(3-hydroxy)phenylpropionate catabolic process"/>
    <property type="evidence" value="ECO:0007669"/>
    <property type="project" value="TreeGrafter"/>
</dbReference>
<dbReference type="InterPro" id="IPR036188">
    <property type="entry name" value="FAD/NAD-bd_sf"/>
</dbReference>
<comment type="caution">
    <text evidence="3">The sequence shown here is derived from an EMBL/GenBank/DDBJ whole genome shotgun (WGS) entry which is preliminary data.</text>
</comment>
<accession>A0A8J3N544</accession>
<evidence type="ECO:0000313" key="3">
    <source>
        <dbReference type="EMBL" id="GHO94772.1"/>
    </source>
</evidence>
<dbReference type="AlphaFoldDB" id="A0A8J3N544"/>
<dbReference type="NCBIfam" id="NF004829">
    <property type="entry name" value="PRK06183.1-3"/>
    <property type="match status" value="1"/>
</dbReference>
<gene>
    <name evidence="3" type="primary">mhpA_2</name>
    <name evidence="3" type="ORF">KSF_048200</name>
</gene>
<dbReference type="SUPFAM" id="SSF51905">
    <property type="entry name" value="FAD/NAD(P)-binding domain"/>
    <property type="match status" value="1"/>
</dbReference>
<organism evidence="3 4">
    <name type="scientific">Reticulibacter mediterranei</name>
    <dbReference type="NCBI Taxonomy" id="2778369"/>
    <lineage>
        <taxon>Bacteria</taxon>
        <taxon>Bacillati</taxon>
        <taxon>Chloroflexota</taxon>
        <taxon>Ktedonobacteria</taxon>
        <taxon>Ktedonobacterales</taxon>
        <taxon>Reticulibacteraceae</taxon>
        <taxon>Reticulibacter</taxon>
    </lineage>
</organism>
<dbReference type="GO" id="GO:0071949">
    <property type="term" value="F:FAD binding"/>
    <property type="evidence" value="ECO:0007669"/>
    <property type="project" value="InterPro"/>
</dbReference>
<dbReference type="Pfam" id="PF01494">
    <property type="entry name" value="FAD_binding_3"/>
    <property type="match status" value="1"/>
</dbReference>
<evidence type="ECO:0000256" key="1">
    <source>
        <dbReference type="ARBA" id="ARBA00023002"/>
    </source>
</evidence>
<dbReference type="PRINTS" id="PR00420">
    <property type="entry name" value="RNGMNOXGNASE"/>
</dbReference>
<dbReference type="EMBL" id="BNJK01000001">
    <property type="protein sequence ID" value="GHO94772.1"/>
    <property type="molecule type" value="Genomic_DNA"/>
</dbReference>
<reference evidence="3" key="1">
    <citation type="submission" date="2020-10" db="EMBL/GenBank/DDBJ databases">
        <title>Taxonomic study of unclassified bacteria belonging to the class Ktedonobacteria.</title>
        <authorList>
            <person name="Yabe S."/>
            <person name="Wang C.M."/>
            <person name="Zheng Y."/>
            <person name="Sakai Y."/>
            <person name="Cavaletti L."/>
            <person name="Monciardini P."/>
            <person name="Donadio S."/>
        </authorList>
    </citation>
    <scope>NUCLEOTIDE SEQUENCE</scope>
    <source>
        <strain evidence="3">ID150040</strain>
    </source>
</reference>
<keyword evidence="1" id="KW-0560">Oxidoreductase</keyword>
<evidence type="ECO:0000259" key="2">
    <source>
        <dbReference type="Pfam" id="PF01494"/>
    </source>
</evidence>
<protein>
    <submittedName>
        <fullName evidence="3">3-(3-hydroxy-phenyl)propionate/3-hydroxycinnamic acid hydroxylase</fullName>
    </submittedName>
</protein>
<dbReference type="PANTHER" id="PTHR43476">
    <property type="entry name" value="3-(3-HYDROXY-PHENYL)PROPIONATE/3-HYDROXYCINNAMIC ACID HYDROXYLASE"/>
    <property type="match status" value="1"/>
</dbReference>
<keyword evidence="4" id="KW-1185">Reference proteome</keyword>
<dbReference type="PANTHER" id="PTHR43476:SF3">
    <property type="entry name" value="FAD-BINDING MONOOXYGENASE"/>
    <property type="match status" value="1"/>
</dbReference>
<dbReference type="Proteomes" id="UP000597444">
    <property type="component" value="Unassembled WGS sequence"/>
</dbReference>
<dbReference type="InterPro" id="IPR050631">
    <property type="entry name" value="PheA/TfdB_FAD_monoxygenase"/>
</dbReference>
<dbReference type="InterPro" id="IPR002938">
    <property type="entry name" value="FAD-bd"/>
</dbReference>
<dbReference type="Gene3D" id="3.30.70.2450">
    <property type="match status" value="1"/>
</dbReference>
<dbReference type="Gene3D" id="3.50.50.60">
    <property type="entry name" value="FAD/NAD(P)-binding domain"/>
    <property type="match status" value="1"/>
</dbReference>
<dbReference type="RefSeq" id="WP_220205487.1">
    <property type="nucleotide sequence ID" value="NZ_BNJK01000001.1"/>
</dbReference>
<proteinExistence type="predicted"/>
<evidence type="ECO:0000313" key="4">
    <source>
        <dbReference type="Proteomes" id="UP000597444"/>
    </source>
</evidence>
<sequence>MDRAIDTSVAVVIVGAGPTGLTAANLLGQAGITTLLLERQAQLSEYPKAITIDDEGLRICQAVGLLDEVCAHILPAVDAHYISNGRYFARVSPSSYHNGHPLISTFHQPTFEGILLQGVQRFPCVDILFQHTLEDFEQDEQGVSITVRTPQGTLRHIACAYLLACDGGKSSIRHMLNIPLQPPLTRFLPLRRTGRRASSSERWVVIDCVEQVDRQEEPIIFFCNPARPAVTVPAPNGGRRWEFMLLPGDREEDLLRPTTIAALIQQTRATQPEASTTTTSQIIRQAIYTFHAAIATRFSQGRVFLLGDAAHLMPPFGGQGMNSGMRDAQNLCWKLAMVVQEQASPELLETYHQERHPHAEQMVLFSSILGLLIMPIQRPIALLRDLFFRGIVQHIPPLREAVESMRVKPQPGYTNGFLLPRTQRKNDRYRGLLLPQPTIMHNGKQMLLDEVLDNSFSLIRLYATQTEQSRHAVDEAWQALGVRCVDVEAKRMQPFFKKQLPSYILVRPDKYIMGAFTEAEVKRITKDMQALLQREMINISAKS</sequence>